<gene>
    <name evidence="1" type="ORF">L3Q82_012310</name>
</gene>
<reference evidence="1" key="1">
    <citation type="submission" date="2022-04" db="EMBL/GenBank/DDBJ databases">
        <title>Jade perch genome.</title>
        <authorList>
            <person name="Chao B."/>
        </authorList>
    </citation>
    <scope>NUCLEOTIDE SEQUENCE</scope>
    <source>
        <strain evidence="1">CB-2022</strain>
    </source>
</reference>
<comment type="caution">
    <text evidence="1">The sequence shown here is derived from an EMBL/GenBank/DDBJ whole genome shotgun (WGS) entry which is preliminary data.</text>
</comment>
<keyword evidence="2" id="KW-1185">Reference proteome</keyword>
<proteinExistence type="predicted"/>
<accession>A0ACB8W409</accession>
<dbReference type="Proteomes" id="UP000831701">
    <property type="component" value="Chromosome 15"/>
</dbReference>
<name>A0ACB8W409_9TELE</name>
<dbReference type="EMBL" id="CM041545">
    <property type="protein sequence ID" value="KAI3361957.1"/>
    <property type="molecule type" value="Genomic_DNA"/>
</dbReference>
<evidence type="ECO:0000313" key="1">
    <source>
        <dbReference type="EMBL" id="KAI3361957.1"/>
    </source>
</evidence>
<organism evidence="1 2">
    <name type="scientific">Scortum barcoo</name>
    <name type="common">barcoo grunter</name>
    <dbReference type="NCBI Taxonomy" id="214431"/>
    <lineage>
        <taxon>Eukaryota</taxon>
        <taxon>Metazoa</taxon>
        <taxon>Chordata</taxon>
        <taxon>Craniata</taxon>
        <taxon>Vertebrata</taxon>
        <taxon>Euteleostomi</taxon>
        <taxon>Actinopterygii</taxon>
        <taxon>Neopterygii</taxon>
        <taxon>Teleostei</taxon>
        <taxon>Neoteleostei</taxon>
        <taxon>Acanthomorphata</taxon>
        <taxon>Eupercaria</taxon>
        <taxon>Centrarchiformes</taxon>
        <taxon>Terapontoidei</taxon>
        <taxon>Terapontidae</taxon>
        <taxon>Scortum</taxon>
    </lineage>
</organism>
<feature type="non-terminal residue" evidence="1">
    <location>
        <position position="1"/>
    </location>
</feature>
<evidence type="ECO:0000313" key="2">
    <source>
        <dbReference type="Proteomes" id="UP000831701"/>
    </source>
</evidence>
<protein>
    <submittedName>
        <fullName evidence="1">Uncharacterized protein</fullName>
    </submittedName>
</protein>
<sequence>GRTAVQSTRPSWSPWEGYFIGAPTWDSIVLLGDFNAHVGNNSDTWKGMIGRNSLPDLNPSGVRRSMIDFVVVSSDLLAVCLGHSGKERGLSCQLITTTWCPLSGTVFNSHLQENFSQIPREAGDIESEWTMFSASIVDALQFEVVDTRSLVDGYRQAKQASARVVLEAKTRVWEEFGEAMEEDYRSVGLKEILANHLAPLKWEAVLCKHTVYSVGGELLTSTGDTVRQLKEYFKDLLNPTNTPSTEEAEAGDSEVDSSITQTEVNEVGDSASGVANRLFKKGDWRVCSYRVITLPSLPGKVYARVLERRIQPIGPVEPQIQEEQCGLRPWSWNTGPSTGCLRVYGSLPNQSTHVLCGSGEGHSTVSLVVVFCGSAPRVWGPGPFVKGCSGFLGVARGQRESSLGTTGFCLLFADDVVLLASSGQDLQHVLEEGLVHESEGKMEREIDRIDRWRLGALIMRQWSDRVYRTCRGEEGGKSNGKALDLSGQSPRSHLTYGHELWGGVPGMSHQEEAPGRPRTRWRDYVSRLAWERLGVPLEELEEVVSGVRDSLWASLLRLLPSTTRSRISGGRWMDKFLLQTQ</sequence>